<evidence type="ECO:0000313" key="3">
    <source>
        <dbReference type="EMBL" id="CAL4149241.1"/>
    </source>
</evidence>
<feature type="transmembrane region" description="Helical" evidence="2">
    <location>
        <begin position="53"/>
        <end position="78"/>
    </location>
</feature>
<proteinExistence type="predicted"/>
<feature type="non-terminal residue" evidence="3">
    <location>
        <position position="146"/>
    </location>
</feature>
<dbReference type="AlphaFoldDB" id="A0AAV2RZ23"/>
<dbReference type="Proteomes" id="UP001497623">
    <property type="component" value="Unassembled WGS sequence"/>
</dbReference>
<feature type="region of interest" description="Disordered" evidence="1">
    <location>
        <begin position="87"/>
        <end position="132"/>
    </location>
</feature>
<dbReference type="EMBL" id="CAXKWB010036896">
    <property type="protein sequence ID" value="CAL4149241.1"/>
    <property type="molecule type" value="Genomic_DNA"/>
</dbReference>
<keyword evidence="2" id="KW-0472">Membrane</keyword>
<organism evidence="3 4">
    <name type="scientific">Meganyctiphanes norvegica</name>
    <name type="common">Northern krill</name>
    <name type="synonym">Thysanopoda norvegica</name>
    <dbReference type="NCBI Taxonomy" id="48144"/>
    <lineage>
        <taxon>Eukaryota</taxon>
        <taxon>Metazoa</taxon>
        <taxon>Ecdysozoa</taxon>
        <taxon>Arthropoda</taxon>
        <taxon>Crustacea</taxon>
        <taxon>Multicrustacea</taxon>
        <taxon>Malacostraca</taxon>
        <taxon>Eumalacostraca</taxon>
        <taxon>Eucarida</taxon>
        <taxon>Euphausiacea</taxon>
        <taxon>Euphausiidae</taxon>
        <taxon>Meganyctiphanes</taxon>
    </lineage>
</organism>
<feature type="non-terminal residue" evidence="3">
    <location>
        <position position="1"/>
    </location>
</feature>
<feature type="compositionally biased region" description="Pro residues" evidence="1">
    <location>
        <begin position="94"/>
        <end position="104"/>
    </location>
</feature>
<accession>A0AAV2RZ23</accession>
<reference evidence="3 4" key="1">
    <citation type="submission" date="2024-05" db="EMBL/GenBank/DDBJ databases">
        <authorList>
            <person name="Wallberg A."/>
        </authorList>
    </citation>
    <scope>NUCLEOTIDE SEQUENCE [LARGE SCALE GENOMIC DNA]</scope>
</reference>
<evidence type="ECO:0000313" key="4">
    <source>
        <dbReference type="Proteomes" id="UP001497623"/>
    </source>
</evidence>
<sequence>GNTTTSVCSLGTSVNGEKVCEDSTETKCKTSTKQYYDEHGCASLIMCGSDHSYSVIMIGLYTSIVFNIVFILIILYFICNKHNSGKQDTLLDPPDQPPTPPPIGNPATDRTAGTGLDNPTSRQSEHLYDSPFELTQHMEMQSPLAI</sequence>
<comment type="caution">
    <text evidence="3">The sequence shown here is derived from an EMBL/GenBank/DDBJ whole genome shotgun (WGS) entry which is preliminary data.</text>
</comment>
<keyword evidence="4" id="KW-1185">Reference proteome</keyword>
<gene>
    <name evidence="3" type="ORF">MNOR_LOCUS30352</name>
</gene>
<evidence type="ECO:0000256" key="2">
    <source>
        <dbReference type="SAM" id="Phobius"/>
    </source>
</evidence>
<protein>
    <submittedName>
        <fullName evidence="3">Uncharacterized protein</fullName>
    </submittedName>
</protein>
<keyword evidence="2" id="KW-1133">Transmembrane helix</keyword>
<evidence type="ECO:0000256" key="1">
    <source>
        <dbReference type="SAM" id="MobiDB-lite"/>
    </source>
</evidence>
<keyword evidence="2" id="KW-0812">Transmembrane</keyword>
<name>A0AAV2RZ23_MEGNR</name>